<name>A0A0K1EAG5_CHOCO</name>
<dbReference type="RefSeq" id="WP_050430161.1">
    <property type="nucleotide sequence ID" value="NZ_CP012159.1"/>
</dbReference>
<evidence type="ECO:0000313" key="2">
    <source>
        <dbReference type="Proteomes" id="UP000067626"/>
    </source>
</evidence>
<accession>A0A0K1EAG5</accession>
<dbReference type="EMBL" id="CP012159">
    <property type="protein sequence ID" value="AKT37849.1"/>
    <property type="molecule type" value="Genomic_DNA"/>
</dbReference>
<keyword evidence="2" id="KW-1185">Reference proteome</keyword>
<proteinExistence type="predicted"/>
<dbReference type="AlphaFoldDB" id="A0A0K1EAG5"/>
<reference evidence="1 2" key="1">
    <citation type="submission" date="2015-07" db="EMBL/GenBank/DDBJ databases">
        <title>Genome analysis of myxobacterium Chondromyces crocatus Cm c5 reveals a high potential for natural compound synthesis and the genetic basis for the loss of fruiting body formation.</title>
        <authorList>
            <person name="Zaburannyi N."/>
            <person name="Bunk B."/>
            <person name="Maier J."/>
            <person name="Overmann J."/>
            <person name="Mueller R."/>
        </authorList>
    </citation>
    <scope>NUCLEOTIDE SEQUENCE [LARGE SCALE GENOMIC DNA]</scope>
    <source>
        <strain evidence="1 2">Cm c5</strain>
    </source>
</reference>
<dbReference type="KEGG" id="ccro:CMC5_019920"/>
<dbReference type="Proteomes" id="UP000067626">
    <property type="component" value="Chromosome"/>
</dbReference>
<organism evidence="1 2">
    <name type="scientific">Chondromyces crocatus</name>
    <dbReference type="NCBI Taxonomy" id="52"/>
    <lineage>
        <taxon>Bacteria</taxon>
        <taxon>Pseudomonadati</taxon>
        <taxon>Myxococcota</taxon>
        <taxon>Polyangia</taxon>
        <taxon>Polyangiales</taxon>
        <taxon>Polyangiaceae</taxon>
        <taxon>Chondromyces</taxon>
    </lineage>
</organism>
<sequence>MRFSELDREKIERLEYDPASEPSYELVKSHLVWPDEEPTAVSEAAYDLLCILWFIRGLMHRHVPPAHWGPDAAALQNAWQDALREIPRWPGFKRLELSEADRAFLDRCTREERELE</sequence>
<protein>
    <submittedName>
        <fullName evidence="1">Uncharacterized protein</fullName>
    </submittedName>
</protein>
<gene>
    <name evidence="1" type="ORF">CMC5_019920</name>
</gene>
<evidence type="ECO:0000313" key="1">
    <source>
        <dbReference type="EMBL" id="AKT37849.1"/>
    </source>
</evidence>
<dbReference type="STRING" id="52.CMC5_019920"/>
<dbReference type="OrthoDB" id="9633006at2"/>